<dbReference type="SUPFAM" id="SSF51182">
    <property type="entry name" value="RmlC-like cupins"/>
    <property type="match status" value="1"/>
</dbReference>
<organism evidence="2">
    <name type="scientific">hydrothermal vent metagenome</name>
    <dbReference type="NCBI Taxonomy" id="652676"/>
    <lineage>
        <taxon>unclassified sequences</taxon>
        <taxon>metagenomes</taxon>
        <taxon>ecological metagenomes</taxon>
    </lineage>
</organism>
<accession>A0A3B1D8A1</accession>
<dbReference type="PANTHER" id="PTHR37694">
    <property type="entry name" value="SLR8022 PROTEIN"/>
    <property type="match status" value="1"/>
</dbReference>
<name>A0A3B1D8A1_9ZZZZ</name>
<sequence length="121" mass="13037">MVIRNIEDVPMEPVRMAGAEGATMAVMVGREDGAPNFALRNIRVEGGGYTPRHVHDYEHEVFVISGAGTVLLEGKEHPIGAGDVVFVPADEEHQFKAGSEGLRFLCLVPVHRNCGEETPGS</sequence>
<dbReference type="InterPro" id="IPR013096">
    <property type="entry name" value="Cupin_2"/>
</dbReference>
<reference evidence="2" key="1">
    <citation type="submission" date="2018-06" db="EMBL/GenBank/DDBJ databases">
        <authorList>
            <person name="Zhirakovskaya E."/>
        </authorList>
    </citation>
    <scope>NUCLEOTIDE SEQUENCE</scope>
</reference>
<gene>
    <name evidence="2" type="ORF">MNBD_PLANCTO03-2060</name>
</gene>
<dbReference type="Pfam" id="PF07883">
    <property type="entry name" value="Cupin_2"/>
    <property type="match status" value="1"/>
</dbReference>
<evidence type="ECO:0000259" key="1">
    <source>
        <dbReference type="Pfam" id="PF07883"/>
    </source>
</evidence>
<dbReference type="Gene3D" id="2.60.120.10">
    <property type="entry name" value="Jelly Rolls"/>
    <property type="match status" value="1"/>
</dbReference>
<dbReference type="InterPro" id="IPR014710">
    <property type="entry name" value="RmlC-like_jellyroll"/>
</dbReference>
<dbReference type="CDD" id="cd02222">
    <property type="entry name" value="cupin_TM1459-like"/>
    <property type="match status" value="1"/>
</dbReference>
<protein>
    <recommendedName>
        <fullName evidence="1">Cupin type-2 domain-containing protein</fullName>
    </recommendedName>
</protein>
<evidence type="ECO:0000313" key="2">
    <source>
        <dbReference type="EMBL" id="VAX36942.1"/>
    </source>
</evidence>
<proteinExistence type="predicted"/>
<dbReference type="AlphaFoldDB" id="A0A3B1D8A1"/>
<feature type="domain" description="Cupin type-2" evidence="1">
    <location>
        <begin position="43"/>
        <end position="107"/>
    </location>
</feature>
<dbReference type="InterPro" id="IPR011051">
    <property type="entry name" value="RmlC_Cupin_sf"/>
</dbReference>
<dbReference type="EMBL" id="UOGK01000087">
    <property type="protein sequence ID" value="VAX36942.1"/>
    <property type="molecule type" value="Genomic_DNA"/>
</dbReference>
<dbReference type="PANTHER" id="PTHR37694:SF1">
    <property type="entry name" value="SLR8022 PROTEIN"/>
    <property type="match status" value="1"/>
</dbReference>